<proteinExistence type="predicted"/>
<keyword evidence="1" id="KW-0732">Signal</keyword>
<gene>
    <name evidence="2" type="ORF">FNU76_22020</name>
</gene>
<feature type="chain" id="PRO_5022147505" description="HAF repeat-containing protein" evidence="1">
    <location>
        <begin position="30"/>
        <end position="380"/>
    </location>
</feature>
<dbReference type="KEGG" id="cari:FNU76_22020"/>
<feature type="signal peptide" evidence="1">
    <location>
        <begin position="1"/>
        <end position="29"/>
    </location>
</feature>
<dbReference type="EMBL" id="CP041730">
    <property type="protein sequence ID" value="QDQ28812.1"/>
    <property type="molecule type" value="Genomic_DNA"/>
</dbReference>
<keyword evidence="3" id="KW-1185">Reference proteome</keyword>
<evidence type="ECO:0008006" key="4">
    <source>
        <dbReference type="Google" id="ProtNLM"/>
    </source>
</evidence>
<dbReference type="Proteomes" id="UP000317550">
    <property type="component" value="Chromosome"/>
</dbReference>
<dbReference type="OrthoDB" id="3985792at2"/>
<accession>A0A516SKX3</accession>
<evidence type="ECO:0000256" key="1">
    <source>
        <dbReference type="SAM" id="SignalP"/>
    </source>
</evidence>
<dbReference type="RefSeq" id="WP_144280195.1">
    <property type="nucleotide sequence ID" value="NZ_CP041730.1"/>
</dbReference>
<evidence type="ECO:0000313" key="2">
    <source>
        <dbReference type="EMBL" id="QDQ28812.1"/>
    </source>
</evidence>
<protein>
    <recommendedName>
        <fullName evidence="4">HAF repeat-containing protein</fullName>
    </recommendedName>
</protein>
<sequence length="380" mass="39896">MKSKWHLNLLACNLLPAVAILTVSAPAVAAEADGPVSLRARYTFVDLGTLGGSFSAAIDINNKRQVVGRSTRNDNPECDSSGMMQPCQFVFLWHGGKMTDLGNASPRGAMSQPRSINEQGVIVGDEEVSVVGSDGITLSNNRPFIYSHGAFRMLPLLASNSAYGLAYAVNGSGVVVGMSQDGDETQATVSWTGEKPSRGLVEAGIYRRGTAINTRGLIVGWQYPPASGRATNGFVQTGTTVINLSQPSSDTWSSAQDVNDAGVVVGNMAELGFLRKMATVWTPSNGRWVAKRIGALPGHNVSSLSRVNKFGDAVGDSYNGMALGSQRAVAVINGRLVDLTAELGRSDIVLTSATGINDSGDIVGSASVNGATRAFMLIRR</sequence>
<reference evidence="3" key="1">
    <citation type="submission" date="2019-07" db="EMBL/GenBank/DDBJ databases">
        <title>Chitinimonas sp. nov., isolated from Ny-Alesund, arctica soil.</title>
        <authorList>
            <person name="Xu Q."/>
            <person name="Peng F."/>
        </authorList>
    </citation>
    <scope>NUCLEOTIDE SEQUENCE [LARGE SCALE GENOMIC DNA]</scope>
    <source>
        <strain evidence="3">R3-44</strain>
    </source>
</reference>
<organism evidence="2 3">
    <name type="scientific">Chitinimonas arctica</name>
    <dbReference type="NCBI Taxonomy" id="2594795"/>
    <lineage>
        <taxon>Bacteria</taxon>
        <taxon>Pseudomonadati</taxon>
        <taxon>Pseudomonadota</taxon>
        <taxon>Betaproteobacteria</taxon>
        <taxon>Neisseriales</taxon>
        <taxon>Chitinibacteraceae</taxon>
        <taxon>Chitinimonas</taxon>
    </lineage>
</organism>
<evidence type="ECO:0000313" key="3">
    <source>
        <dbReference type="Proteomes" id="UP000317550"/>
    </source>
</evidence>
<dbReference type="AlphaFoldDB" id="A0A516SKX3"/>
<name>A0A516SKX3_9NEIS</name>